<comment type="caution">
    <text evidence="1">The sequence shown here is derived from an EMBL/GenBank/DDBJ whole genome shotgun (WGS) entry which is preliminary data.</text>
</comment>
<dbReference type="AlphaFoldDB" id="A0A545TCL3"/>
<dbReference type="Proteomes" id="UP000317839">
    <property type="component" value="Unassembled WGS sequence"/>
</dbReference>
<dbReference type="RefSeq" id="WP_142941576.1">
    <property type="nucleotide sequence ID" value="NZ_VIKR01000002.1"/>
</dbReference>
<name>A0A545TCL3_9GAMM</name>
<gene>
    <name evidence="1" type="ORF">FLL45_08425</name>
</gene>
<accession>A0A545TCL3</accession>
<organism evidence="1 2">
    <name type="scientific">Aliikangiella marina</name>
    <dbReference type="NCBI Taxonomy" id="1712262"/>
    <lineage>
        <taxon>Bacteria</taxon>
        <taxon>Pseudomonadati</taxon>
        <taxon>Pseudomonadota</taxon>
        <taxon>Gammaproteobacteria</taxon>
        <taxon>Oceanospirillales</taxon>
        <taxon>Pleioneaceae</taxon>
        <taxon>Aliikangiella</taxon>
    </lineage>
</organism>
<protein>
    <submittedName>
        <fullName evidence="1">Uncharacterized protein</fullName>
    </submittedName>
</protein>
<proteinExistence type="predicted"/>
<keyword evidence="2" id="KW-1185">Reference proteome</keyword>
<sequence length="74" mass="8840">MNSYPTIEDRIIDDGRLSDWLEKQILETRDLDLSQTVEDVKKLQVILNKRMDRRIKERKTFKTQVNLTAISFDD</sequence>
<reference evidence="1 2" key="1">
    <citation type="submission" date="2019-06" db="EMBL/GenBank/DDBJ databases">
        <title>Draft genome of Aliikangiella marina GYP-15.</title>
        <authorList>
            <person name="Wang G."/>
        </authorList>
    </citation>
    <scope>NUCLEOTIDE SEQUENCE [LARGE SCALE GENOMIC DNA]</scope>
    <source>
        <strain evidence="1 2">GYP-15</strain>
    </source>
</reference>
<dbReference type="EMBL" id="VIKR01000002">
    <property type="protein sequence ID" value="TQV74958.1"/>
    <property type="molecule type" value="Genomic_DNA"/>
</dbReference>
<evidence type="ECO:0000313" key="2">
    <source>
        <dbReference type="Proteomes" id="UP000317839"/>
    </source>
</evidence>
<evidence type="ECO:0000313" key="1">
    <source>
        <dbReference type="EMBL" id="TQV74958.1"/>
    </source>
</evidence>
<dbReference type="OrthoDB" id="9940592at2"/>